<dbReference type="RefSeq" id="XP_014144760.1">
    <property type="nucleotide sequence ID" value="XM_014289285.1"/>
</dbReference>
<dbReference type="AlphaFoldDB" id="A0A0L0F3V4"/>
<dbReference type="GeneID" id="25917114"/>
<accession>A0A0L0F3V4</accession>
<reference evidence="1 2" key="1">
    <citation type="submission" date="2011-02" db="EMBL/GenBank/DDBJ databases">
        <title>The Genome Sequence of Sphaeroforma arctica JP610.</title>
        <authorList>
            <consortium name="The Broad Institute Genome Sequencing Platform"/>
            <person name="Russ C."/>
            <person name="Cuomo C."/>
            <person name="Young S.K."/>
            <person name="Zeng Q."/>
            <person name="Gargeya S."/>
            <person name="Alvarado L."/>
            <person name="Berlin A."/>
            <person name="Chapman S.B."/>
            <person name="Chen Z."/>
            <person name="Freedman E."/>
            <person name="Gellesch M."/>
            <person name="Goldberg J."/>
            <person name="Griggs A."/>
            <person name="Gujja S."/>
            <person name="Heilman E."/>
            <person name="Heiman D."/>
            <person name="Howarth C."/>
            <person name="Mehta T."/>
            <person name="Neiman D."/>
            <person name="Pearson M."/>
            <person name="Roberts A."/>
            <person name="Saif S."/>
            <person name="Shea T."/>
            <person name="Shenoy N."/>
            <person name="Sisk P."/>
            <person name="Stolte C."/>
            <person name="Sykes S."/>
            <person name="White J."/>
            <person name="Yandava C."/>
            <person name="Burger G."/>
            <person name="Gray M.W."/>
            <person name="Holland P.W.H."/>
            <person name="King N."/>
            <person name="Lang F.B.F."/>
            <person name="Roger A.J."/>
            <person name="Ruiz-Trillo I."/>
            <person name="Haas B."/>
            <person name="Nusbaum C."/>
            <person name="Birren B."/>
        </authorList>
    </citation>
    <scope>NUCLEOTIDE SEQUENCE [LARGE SCALE GENOMIC DNA]</scope>
    <source>
        <strain evidence="1 2">JP610</strain>
    </source>
</reference>
<feature type="non-terminal residue" evidence="1">
    <location>
        <position position="1"/>
    </location>
</feature>
<evidence type="ECO:0000313" key="1">
    <source>
        <dbReference type="EMBL" id="KNC70858.1"/>
    </source>
</evidence>
<keyword evidence="2" id="KW-1185">Reference proteome</keyword>
<proteinExistence type="predicted"/>
<organism evidence="1 2">
    <name type="scientific">Sphaeroforma arctica JP610</name>
    <dbReference type="NCBI Taxonomy" id="667725"/>
    <lineage>
        <taxon>Eukaryota</taxon>
        <taxon>Ichthyosporea</taxon>
        <taxon>Ichthyophonida</taxon>
        <taxon>Sphaeroforma</taxon>
    </lineage>
</organism>
<protein>
    <submittedName>
        <fullName evidence="1">Uncharacterized protein</fullName>
    </submittedName>
</protein>
<sequence length="111" mass="12376">ANASTPSSAPDVSDKDVYGPLDECLKELGTKQNKDLWVTLDIKIKTPDQEIAKAGEAEEVCLREVIQSRYILMNDVVFVCDLHSPIIVHTQPKATFSRKRASNMLAFDRIS</sequence>
<dbReference type="EMBL" id="KQ250090">
    <property type="protein sequence ID" value="KNC70858.1"/>
    <property type="molecule type" value="Genomic_DNA"/>
</dbReference>
<gene>
    <name evidence="1" type="ORF">SARC_16610</name>
</gene>
<name>A0A0L0F3V4_9EUKA</name>
<evidence type="ECO:0000313" key="2">
    <source>
        <dbReference type="Proteomes" id="UP000054560"/>
    </source>
</evidence>
<dbReference type="Proteomes" id="UP000054560">
    <property type="component" value="Unassembled WGS sequence"/>
</dbReference>